<evidence type="ECO:0000313" key="3">
    <source>
        <dbReference type="Proteomes" id="UP001152799"/>
    </source>
</evidence>
<dbReference type="InterPro" id="IPR003959">
    <property type="entry name" value="ATPase_AAA_core"/>
</dbReference>
<dbReference type="InterPro" id="IPR050168">
    <property type="entry name" value="AAA_ATPase_domain"/>
</dbReference>
<dbReference type="OrthoDB" id="2187at2759"/>
<accession>A0A9N9QLC9</accession>
<dbReference type="GO" id="GO:0016887">
    <property type="term" value="F:ATP hydrolysis activity"/>
    <property type="evidence" value="ECO:0007669"/>
    <property type="project" value="InterPro"/>
</dbReference>
<dbReference type="PANTHER" id="PTHR23077:SF9">
    <property type="entry name" value="PEROXISOMAL ATPASE PEX6"/>
    <property type="match status" value="1"/>
</dbReference>
<evidence type="ECO:0000259" key="1">
    <source>
        <dbReference type="Pfam" id="PF00004"/>
    </source>
</evidence>
<gene>
    <name evidence="2" type="ORF">CEUTPL_LOCUS4093</name>
</gene>
<name>A0A9N9QLC9_9CUCU</name>
<keyword evidence="3" id="KW-1185">Reference proteome</keyword>
<proteinExistence type="predicted"/>
<dbReference type="GO" id="GO:0016558">
    <property type="term" value="P:protein import into peroxisome matrix"/>
    <property type="evidence" value="ECO:0007669"/>
    <property type="project" value="TreeGrafter"/>
</dbReference>
<dbReference type="Gene3D" id="3.40.50.300">
    <property type="entry name" value="P-loop containing nucleotide triphosphate hydrolases"/>
    <property type="match status" value="2"/>
</dbReference>
<organism evidence="2 3">
    <name type="scientific">Ceutorhynchus assimilis</name>
    <name type="common">cabbage seed weevil</name>
    <dbReference type="NCBI Taxonomy" id="467358"/>
    <lineage>
        <taxon>Eukaryota</taxon>
        <taxon>Metazoa</taxon>
        <taxon>Ecdysozoa</taxon>
        <taxon>Arthropoda</taxon>
        <taxon>Hexapoda</taxon>
        <taxon>Insecta</taxon>
        <taxon>Pterygota</taxon>
        <taxon>Neoptera</taxon>
        <taxon>Endopterygota</taxon>
        <taxon>Coleoptera</taxon>
        <taxon>Polyphaga</taxon>
        <taxon>Cucujiformia</taxon>
        <taxon>Curculionidae</taxon>
        <taxon>Ceutorhynchinae</taxon>
        <taxon>Ceutorhynchus</taxon>
    </lineage>
</organism>
<dbReference type="SUPFAM" id="SSF52540">
    <property type="entry name" value="P-loop containing nucleoside triphosphate hydrolases"/>
    <property type="match status" value="2"/>
</dbReference>
<protein>
    <recommendedName>
        <fullName evidence="1">ATPase AAA-type core domain-containing protein</fullName>
    </recommendedName>
</protein>
<dbReference type="Gene3D" id="1.10.8.60">
    <property type="match status" value="2"/>
</dbReference>
<dbReference type="AlphaFoldDB" id="A0A9N9QLC9"/>
<dbReference type="Proteomes" id="UP001152799">
    <property type="component" value="Chromosome 13"/>
</dbReference>
<dbReference type="GO" id="GO:0005829">
    <property type="term" value="C:cytosol"/>
    <property type="evidence" value="ECO:0007669"/>
    <property type="project" value="TreeGrafter"/>
</dbReference>
<evidence type="ECO:0000313" key="2">
    <source>
        <dbReference type="EMBL" id="CAG9763428.1"/>
    </source>
</evidence>
<dbReference type="GO" id="GO:0005778">
    <property type="term" value="C:peroxisomal membrane"/>
    <property type="evidence" value="ECO:0007669"/>
    <property type="project" value="TreeGrafter"/>
</dbReference>
<dbReference type="Pfam" id="PF00004">
    <property type="entry name" value="AAA"/>
    <property type="match status" value="1"/>
</dbReference>
<dbReference type="PANTHER" id="PTHR23077">
    <property type="entry name" value="AAA-FAMILY ATPASE"/>
    <property type="match status" value="1"/>
</dbReference>
<dbReference type="EMBL" id="OU892289">
    <property type="protein sequence ID" value="CAG9763428.1"/>
    <property type="molecule type" value="Genomic_DNA"/>
</dbReference>
<dbReference type="InterPro" id="IPR027417">
    <property type="entry name" value="P-loop_NTPase"/>
</dbReference>
<dbReference type="GO" id="GO:0005524">
    <property type="term" value="F:ATP binding"/>
    <property type="evidence" value="ECO:0007669"/>
    <property type="project" value="InterPro"/>
</dbReference>
<reference evidence="2" key="1">
    <citation type="submission" date="2022-01" db="EMBL/GenBank/DDBJ databases">
        <authorList>
            <person name="King R."/>
        </authorList>
    </citation>
    <scope>NUCLEOTIDE SEQUENCE</scope>
</reference>
<feature type="domain" description="ATPase AAA-type core" evidence="1">
    <location>
        <begin position="150"/>
        <end position="223"/>
    </location>
</feature>
<sequence length="316" mass="35735">MAAPCILSIHKFENFGKNAEGQYDPRLINSFINYLDNLFYNNQHPVIVFCCTNSKTIAPELKRMFLEIFEINAPTDSNREKNLQWILEKNAINYNEVDLKLVASKTNGFYFEDLNALVYHADRNNLDFEKALDFMQKNYNESLGAPKVPKARQASRCIIFFDELDSLAPSRGLSGDSGRVMDKVVSQLLAEMDGLIAGATNRPHLIDPALLRPGTFHKLLYVGPCTDLESKVSVLKALTRKADFYGICSTAWSLAAKRLIEAIEKGATDSKNDVVVDIQDFVTAIETVKLSISEQDLKYFENLRNELNSRVFRKNC</sequence>